<organism evidence="2 3">
    <name type="scientific">Pseudomonas extremaustralis</name>
    <dbReference type="NCBI Taxonomy" id="359110"/>
    <lineage>
        <taxon>Bacteria</taxon>
        <taxon>Pseudomonadati</taxon>
        <taxon>Pseudomonadota</taxon>
        <taxon>Gammaproteobacteria</taxon>
        <taxon>Pseudomonadales</taxon>
        <taxon>Pseudomonadaceae</taxon>
        <taxon>Pseudomonas</taxon>
    </lineage>
</organism>
<name>A0A5M9ITL4_9PSED</name>
<protein>
    <submittedName>
        <fullName evidence="2">Uncharacterized protein</fullName>
    </submittedName>
</protein>
<comment type="caution">
    <text evidence="2">The sequence shown here is derived from an EMBL/GenBank/DDBJ whole genome shotgun (WGS) entry which is preliminary data.</text>
</comment>
<proteinExistence type="predicted"/>
<dbReference type="AlphaFoldDB" id="A0A5M9ITL4"/>
<evidence type="ECO:0000313" key="2">
    <source>
        <dbReference type="EMBL" id="KAA8558805.1"/>
    </source>
</evidence>
<gene>
    <name evidence="2" type="ORF">FX985_05168</name>
</gene>
<dbReference type="Proteomes" id="UP000323425">
    <property type="component" value="Unassembled WGS sequence"/>
</dbReference>
<reference evidence="2 3" key="1">
    <citation type="journal article" date="2018" name="Plant Biotechnol. Rep.">
        <title>Diversity and antifungal activity of endophytic bacteria associated with Panax ginseng seedlings.</title>
        <authorList>
            <person name="Park J.M."/>
            <person name="Hong C.E."/>
            <person name="Jo S.H."/>
        </authorList>
    </citation>
    <scope>NUCLEOTIDE SEQUENCE [LARGE SCALE GENOMIC DNA]</scope>
    <source>
        <strain evidence="2 3">PgKB38</strain>
    </source>
</reference>
<sequence>MESPQLHSDLEAGGLLLQQADTLIPWPGDRER</sequence>
<evidence type="ECO:0000256" key="1">
    <source>
        <dbReference type="SAM" id="MobiDB-lite"/>
    </source>
</evidence>
<accession>A0A5M9ITL4</accession>
<feature type="region of interest" description="Disordered" evidence="1">
    <location>
        <begin position="1"/>
        <end position="32"/>
    </location>
</feature>
<evidence type="ECO:0000313" key="3">
    <source>
        <dbReference type="Proteomes" id="UP000323425"/>
    </source>
</evidence>
<dbReference type="EMBL" id="VTFH01000002">
    <property type="protein sequence ID" value="KAA8558805.1"/>
    <property type="molecule type" value="Genomic_DNA"/>
</dbReference>